<accession>A0A9J5XHL9</accession>
<dbReference type="OrthoDB" id="1721053at2759"/>
<gene>
    <name evidence="1" type="ORF">H5410_046874</name>
</gene>
<dbReference type="EMBL" id="JACXVP010000009">
    <property type="protein sequence ID" value="KAG5586440.1"/>
    <property type="molecule type" value="Genomic_DNA"/>
</dbReference>
<organism evidence="1 2">
    <name type="scientific">Solanum commersonii</name>
    <name type="common">Commerson's wild potato</name>
    <name type="synonym">Commerson's nightshade</name>
    <dbReference type="NCBI Taxonomy" id="4109"/>
    <lineage>
        <taxon>Eukaryota</taxon>
        <taxon>Viridiplantae</taxon>
        <taxon>Streptophyta</taxon>
        <taxon>Embryophyta</taxon>
        <taxon>Tracheophyta</taxon>
        <taxon>Spermatophyta</taxon>
        <taxon>Magnoliopsida</taxon>
        <taxon>eudicotyledons</taxon>
        <taxon>Gunneridae</taxon>
        <taxon>Pentapetalae</taxon>
        <taxon>asterids</taxon>
        <taxon>lamiids</taxon>
        <taxon>Solanales</taxon>
        <taxon>Solanaceae</taxon>
        <taxon>Solanoideae</taxon>
        <taxon>Solaneae</taxon>
        <taxon>Solanum</taxon>
    </lineage>
</organism>
<evidence type="ECO:0000313" key="2">
    <source>
        <dbReference type="Proteomes" id="UP000824120"/>
    </source>
</evidence>
<sequence length="252" mass="28223">MSVKLRSTHFEENRLARGAKIRRPSDGRLYYSPTTPFSRFRLFLFRSPLLRSPAHGFSSNSKGCPIRESLDLCLFSTPRTISSITTSFLVFGCLGIHRKPFLIEPPNRKNWVLSLSFVSAKFTMSNQNTQQALALPEKEVIQPHLPVTTSGMASSHSVIGGVYKARERIHHRMADRRLLAIPTSCGEVAAAIHRIEDGFWGLRSLRDLTQHLMARADDNHAPPVSAFPKAPLSFKRIRGMSSPGKVLRFASN</sequence>
<protein>
    <submittedName>
        <fullName evidence="1">Uncharacterized protein</fullName>
    </submittedName>
</protein>
<name>A0A9J5XHL9_SOLCO</name>
<reference evidence="1 2" key="1">
    <citation type="submission" date="2020-09" db="EMBL/GenBank/DDBJ databases">
        <title>De no assembly of potato wild relative species, Solanum commersonii.</title>
        <authorList>
            <person name="Cho K."/>
        </authorList>
    </citation>
    <scope>NUCLEOTIDE SEQUENCE [LARGE SCALE GENOMIC DNA]</scope>
    <source>
        <strain evidence="1">LZ3.2</strain>
        <tissue evidence="1">Leaf</tissue>
    </source>
</reference>
<comment type="caution">
    <text evidence="1">The sequence shown here is derived from an EMBL/GenBank/DDBJ whole genome shotgun (WGS) entry which is preliminary data.</text>
</comment>
<proteinExistence type="predicted"/>
<dbReference type="AlphaFoldDB" id="A0A9J5XHL9"/>
<dbReference type="Proteomes" id="UP000824120">
    <property type="component" value="Chromosome 9"/>
</dbReference>
<evidence type="ECO:0000313" key="1">
    <source>
        <dbReference type="EMBL" id="KAG5586440.1"/>
    </source>
</evidence>
<dbReference type="AntiFam" id="ANF00029">
    <property type="entry name" value="Antisense to 16S rRNA"/>
</dbReference>
<keyword evidence="2" id="KW-1185">Reference proteome</keyword>